<dbReference type="Proteomes" id="UP000199766">
    <property type="component" value="Unassembled WGS sequence"/>
</dbReference>
<evidence type="ECO:0000256" key="3">
    <source>
        <dbReference type="ARBA" id="ARBA00023134"/>
    </source>
</evidence>
<keyword evidence="2" id="KW-0378">Hydrolase</keyword>
<evidence type="ECO:0000256" key="4">
    <source>
        <dbReference type="SAM" id="MobiDB-lite"/>
    </source>
</evidence>
<gene>
    <name evidence="5" type="ORF">SAMN02982919_01460</name>
</gene>
<dbReference type="GO" id="GO:0008270">
    <property type="term" value="F:zinc ion binding"/>
    <property type="evidence" value="ECO:0007669"/>
    <property type="project" value="TreeGrafter"/>
</dbReference>
<evidence type="ECO:0000256" key="1">
    <source>
        <dbReference type="ARBA" id="ARBA00022741"/>
    </source>
</evidence>
<organism evidence="5 6">
    <name type="scientific">Giesbergeria anulus</name>
    <dbReference type="NCBI Taxonomy" id="180197"/>
    <lineage>
        <taxon>Bacteria</taxon>
        <taxon>Pseudomonadati</taxon>
        <taxon>Pseudomonadota</taxon>
        <taxon>Betaproteobacteria</taxon>
        <taxon>Burkholderiales</taxon>
        <taxon>Comamonadaceae</taxon>
        <taxon>Giesbergeria</taxon>
    </lineage>
</organism>
<feature type="region of interest" description="Disordered" evidence="4">
    <location>
        <begin position="24"/>
        <end position="59"/>
    </location>
</feature>
<dbReference type="GO" id="GO:0005525">
    <property type="term" value="F:GTP binding"/>
    <property type="evidence" value="ECO:0007669"/>
    <property type="project" value="UniProtKB-KW"/>
</dbReference>
<dbReference type="PANTHER" id="PTHR30134:SF2">
    <property type="entry name" value="HYDROGENASE MATURATION FACTOR HYPB"/>
    <property type="match status" value="1"/>
</dbReference>
<protein>
    <submittedName>
        <fullName evidence="5">Hydrogenase nickel incorporation protein HypB</fullName>
    </submittedName>
</protein>
<keyword evidence="3" id="KW-0342">GTP-binding</keyword>
<reference evidence="5 6" key="1">
    <citation type="submission" date="2016-10" db="EMBL/GenBank/DDBJ databases">
        <authorList>
            <person name="de Groot N.N."/>
        </authorList>
    </citation>
    <scope>NUCLEOTIDE SEQUENCE [LARGE SCALE GENOMIC DNA]</scope>
    <source>
        <strain evidence="5 6">ATCC 35958</strain>
    </source>
</reference>
<dbReference type="GO" id="GO:0003924">
    <property type="term" value="F:GTPase activity"/>
    <property type="evidence" value="ECO:0007669"/>
    <property type="project" value="InterPro"/>
</dbReference>
<dbReference type="InterPro" id="IPR004392">
    <property type="entry name" value="Hyd_mat_HypB"/>
</dbReference>
<dbReference type="InterPro" id="IPR027417">
    <property type="entry name" value="P-loop_NTPase"/>
</dbReference>
<dbReference type="Gene3D" id="3.40.50.300">
    <property type="entry name" value="P-loop containing nucleotide triphosphate hydrolases"/>
    <property type="match status" value="1"/>
</dbReference>
<proteinExistence type="predicted"/>
<evidence type="ECO:0000256" key="2">
    <source>
        <dbReference type="ARBA" id="ARBA00022801"/>
    </source>
</evidence>
<dbReference type="GO" id="GO:0016151">
    <property type="term" value="F:nickel cation binding"/>
    <property type="evidence" value="ECO:0007669"/>
    <property type="project" value="InterPro"/>
</dbReference>
<evidence type="ECO:0000313" key="5">
    <source>
        <dbReference type="EMBL" id="SEQ94581.1"/>
    </source>
</evidence>
<dbReference type="STRING" id="180197.SAMN02982919_01460"/>
<keyword evidence="6" id="KW-1185">Reference proteome</keyword>
<dbReference type="GO" id="GO:0051604">
    <property type="term" value="P:protein maturation"/>
    <property type="evidence" value="ECO:0007669"/>
    <property type="project" value="InterPro"/>
</dbReference>
<keyword evidence="1" id="KW-0547">Nucleotide-binding</keyword>
<dbReference type="AlphaFoldDB" id="A0A1H9K5Z7"/>
<sequence>MLKQVRDLNVVNEIRRNPLYAIPAEHHHGHPHHHPAAGSHHTHSHNTATTPPQSPSTYTNLLAHNNAQATTNRRTFTQVGVLMLNVVSSPGSGKTTLLVKTIDRIAGQLPMADRRQSTNQP</sequence>
<accession>A0A1H9K5Z7</accession>
<dbReference type="EMBL" id="FOGD01000003">
    <property type="protein sequence ID" value="SEQ94581.1"/>
    <property type="molecule type" value="Genomic_DNA"/>
</dbReference>
<dbReference type="PANTHER" id="PTHR30134">
    <property type="entry name" value="HYDROGENASE PROTEIN ASSEMBLY PROTEIN, NICKEL CHAPERONE"/>
    <property type="match status" value="1"/>
</dbReference>
<name>A0A1H9K5Z7_9BURK</name>
<evidence type="ECO:0000313" key="6">
    <source>
        <dbReference type="Proteomes" id="UP000199766"/>
    </source>
</evidence>
<feature type="compositionally biased region" description="Basic residues" evidence="4">
    <location>
        <begin position="27"/>
        <end position="44"/>
    </location>
</feature>